<proteinExistence type="predicted"/>
<accession>A0A2P2PDZ9</accession>
<dbReference type="EMBL" id="GGEC01072480">
    <property type="protein sequence ID" value="MBX52964.1"/>
    <property type="molecule type" value="Transcribed_RNA"/>
</dbReference>
<protein>
    <submittedName>
        <fullName evidence="1">Uncharacterized protein</fullName>
    </submittedName>
</protein>
<evidence type="ECO:0000313" key="1">
    <source>
        <dbReference type="EMBL" id="MBX52964.1"/>
    </source>
</evidence>
<sequence length="16" mass="1867">MAHFMVLVPLNIQLIK</sequence>
<organism evidence="1">
    <name type="scientific">Rhizophora mucronata</name>
    <name type="common">Asiatic mangrove</name>
    <dbReference type="NCBI Taxonomy" id="61149"/>
    <lineage>
        <taxon>Eukaryota</taxon>
        <taxon>Viridiplantae</taxon>
        <taxon>Streptophyta</taxon>
        <taxon>Embryophyta</taxon>
        <taxon>Tracheophyta</taxon>
        <taxon>Spermatophyta</taxon>
        <taxon>Magnoliopsida</taxon>
        <taxon>eudicotyledons</taxon>
        <taxon>Gunneridae</taxon>
        <taxon>Pentapetalae</taxon>
        <taxon>rosids</taxon>
        <taxon>fabids</taxon>
        <taxon>Malpighiales</taxon>
        <taxon>Rhizophoraceae</taxon>
        <taxon>Rhizophora</taxon>
    </lineage>
</organism>
<name>A0A2P2PDZ9_RHIMU</name>
<dbReference type="AlphaFoldDB" id="A0A2P2PDZ9"/>
<reference evidence="1" key="1">
    <citation type="submission" date="2018-02" db="EMBL/GenBank/DDBJ databases">
        <title>Rhizophora mucronata_Transcriptome.</title>
        <authorList>
            <person name="Meera S.P."/>
            <person name="Sreeshan A."/>
            <person name="Augustine A."/>
        </authorList>
    </citation>
    <scope>NUCLEOTIDE SEQUENCE</scope>
    <source>
        <tissue evidence="1">Leaf</tissue>
    </source>
</reference>